<reference evidence="3 4" key="1">
    <citation type="submission" date="2024-09" db="EMBL/GenBank/DDBJ databases">
        <title>Floridaenema gen nov. (Aerosakkonemataceae, Aerosakkonematales ord. nov., Cyanobacteria) from benthic tropical and subtropical fresh waters, with the description of four new species.</title>
        <authorList>
            <person name="Moretto J.A."/>
            <person name="Berthold D.E."/>
            <person name="Lefler F.W."/>
            <person name="Huang I.-S."/>
            <person name="Laughinghouse H. IV."/>
        </authorList>
    </citation>
    <scope>NUCLEOTIDE SEQUENCE [LARGE SCALE GENOMIC DNA]</scope>
    <source>
        <strain evidence="3 4">BLCC-F46</strain>
    </source>
</reference>
<accession>A0ABV4X881</accession>
<dbReference type="RefSeq" id="WP_413271996.1">
    <property type="nucleotide sequence ID" value="NZ_JBHFNQ010000145.1"/>
</dbReference>
<evidence type="ECO:0000313" key="3">
    <source>
        <dbReference type="EMBL" id="MFB2878939.1"/>
    </source>
</evidence>
<gene>
    <name evidence="3" type="ORF">ACE1CC_18975</name>
</gene>
<keyword evidence="4" id="KW-1185">Reference proteome</keyword>
<dbReference type="Gene3D" id="3.40.50.880">
    <property type="match status" value="1"/>
</dbReference>
<sequence>MARILLIDNYDSFTYNVSQCFSVLKLGTANPVIDVIRNDQITVEEVKEKVKDGHYKAIVISPGPGRPSDAGIVKLHLICSHL</sequence>
<proteinExistence type="predicted"/>
<dbReference type="PANTHER" id="PTHR43418:SF4">
    <property type="entry name" value="MULTIFUNCTIONAL TRYPTOPHAN BIOSYNTHESIS PROTEIN"/>
    <property type="match status" value="1"/>
</dbReference>
<dbReference type="SUPFAM" id="SSF52317">
    <property type="entry name" value="Class I glutamine amidotransferase-like"/>
    <property type="match status" value="1"/>
</dbReference>
<protein>
    <recommendedName>
        <fullName evidence="2">Glutamine amidotransferase domain-containing protein</fullName>
    </recommendedName>
</protein>
<dbReference type="InterPro" id="IPR050472">
    <property type="entry name" value="Anth_synth/Amidotransfase"/>
</dbReference>
<name>A0ABV4X881_9CYAN</name>
<keyword evidence="1" id="KW-0315">Glutamine amidotransferase</keyword>
<dbReference type="PANTHER" id="PTHR43418">
    <property type="entry name" value="MULTIFUNCTIONAL TRYPTOPHAN BIOSYNTHESIS PROTEIN-RELATED"/>
    <property type="match status" value="1"/>
</dbReference>
<feature type="domain" description="Glutamine amidotransferase" evidence="2">
    <location>
        <begin position="5"/>
        <end position="71"/>
    </location>
</feature>
<evidence type="ECO:0000256" key="1">
    <source>
        <dbReference type="ARBA" id="ARBA00022962"/>
    </source>
</evidence>
<dbReference type="InterPro" id="IPR017926">
    <property type="entry name" value="GATASE"/>
</dbReference>
<organism evidence="3 4">
    <name type="scientific">Floridaenema aerugineum BLCC-F46</name>
    <dbReference type="NCBI Taxonomy" id="3153654"/>
    <lineage>
        <taxon>Bacteria</taxon>
        <taxon>Bacillati</taxon>
        <taxon>Cyanobacteriota</taxon>
        <taxon>Cyanophyceae</taxon>
        <taxon>Oscillatoriophycideae</taxon>
        <taxon>Aerosakkonematales</taxon>
        <taxon>Aerosakkonemataceae</taxon>
        <taxon>Floridanema</taxon>
        <taxon>Floridanema aerugineum</taxon>
    </lineage>
</organism>
<evidence type="ECO:0000259" key="2">
    <source>
        <dbReference type="Pfam" id="PF00117"/>
    </source>
</evidence>
<dbReference type="InterPro" id="IPR029062">
    <property type="entry name" value="Class_I_gatase-like"/>
</dbReference>
<dbReference type="Pfam" id="PF00117">
    <property type="entry name" value="GATase"/>
    <property type="match status" value="1"/>
</dbReference>
<dbReference type="Proteomes" id="UP001576774">
    <property type="component" value="Unassembled WGS sequence"/>
</dbReference>
<dbReference type="EMBL" id="JBHFNQ010000145">
    <property type="protein sequence ID" value="MFB2878939.1"/>
    <property type="molecule type" value="Genomic_DNA"/>
</dbReference>
<dbReference type="PRINTS" id="PR00097">
    <property type="entry name" value="ANTSNTHASEII"/>
</dbReference>
<evidence type="ECO:0000313" key="4">
    <source>
        <dbReference type="Proteomes" id="UP001576774"/>
    </source>
</evidence>
<comment type="caution">
    <text evidence="3">The sequence shown here is derived from an EMBL/GenBank/DDBJ whole genome shotgun (WGS) entry which is preliminary data.</text>
</comment>